<protein>
    <submittedName>
        <fullName evidence="2">Uncharacterized protein</fullName>
    </submittedName>
</protein>
<evidence type="ECO:0000313" key="3">
    <source>
        <dbReference type="Proteomes" id="UP000199184"/>
    </source>
</evidence>
<accession>A0A1C3UR69</accession>
<gene>
    <name evidence="2" type="ORF">GA0061098_1002309</name>
</gene>
<dbReference type="Proteomes" id="UP000199184">
    <property type="component" value="Unassembled WGS sequence"/>
</dbReference>
<feature type="region of interest" description="Disordered" evidence="1">
    <location>
        <begin position="159"/>
        <end position="206"/>
    </location>
</feature>
<feature type="compositionally biased region" description="Polar residues" evidence="1">
    <location>
        <begin position="159"/>
        <end position="182"/>
    </location>
</feature>
<evidence type="ECO:0000313" key="2">
    <source>
        <dbReference type="EMBL" id="SCB17827.1"/>
    </source>
</evidence>
<proteinExistence type="predicted"/>
<reference evidence="3" key="1">
    <citation type="submission" date="2016-08" db="EMBL/GenBank/DDBJ databases">
        <authorList>
            <person name="Varghese N."/>
            <person name="Submissions Spin"/>
        </authorList>
    </citation>
    <scope>NUCLEOTIDE SEQUENCE [LARGE SCALE GENOMIC DNA]</scope>
    <source>
        <strain evidence="3">ERR11</strain>
    </source>
</reference>
<evidence type="ECO:0000256" key="1">
    <source>
        <dbReference type="SAM" id="MobiDB-lite"/>
    </source>
</evidence>
<sequence>MTTYVLGKPRPSGDLHLGATKLTKLNITMGRPPSPNLPVRGRDILLYRTQKWSSRKAWGIKLAKRIGMRKAKLAIAAQDRRCSARHLGRRHIVRLWPGEGSLTRFCKVPGTVCRTGDVPLGPCCGDLVQFGCWRLDCTPLQTLRSSDPDSIMRRCATSETTMTRAKTSTSPYDPMPGQQSMYQPRPRRLRNPDQLRRRGRYHRAMGEFKCKVDNKPQLTG</sequence>
<dbReference type="AlphaFoldDB" id="A0A1C3UR69"/>
<name>A0A1C3UR69_9BRAD</name>
<dbReference type="EMBL" id="FMAI01000002">
    <property type="protein sequence ID" value="SCB17827.1"/>
    <property type="molecule type" value="Genomic_DNA"/>
</dbReference>
<keyword evidence="3" id="KW-1185">Reference proteome</keyword>
<organism evidence="2 3">
    <name type="scientific">Bradyrhizobium shewense</name>
    <dbReference type="NCBI Taxonomy" id="1761772"/>
    <lineage>
        <taxon>Bacteria</taxon>
        <taxon>Pseudomonadati</taxon>
        <taxon>Pseudomonadota</taxon>
        <taxon>Alphaproteobacteria</taxon>
        <taxon>Hyphomicrobiales</taxon>
        <taxon>Nitrobacteraceae</taxon>
        <taxon>Bradyrhizobium</taxon>
    </lineage>
</organism>